<evidence type="ECO:0000313" key="2">
    <source>
        <dbReference type="Proteomes" id="UP001219956"/>
    </source>
</evidence>
<proteinExistence type="predicted"/>
<dbReference type="EMBL" id="JAQQLF010000011">
    <property type="protein sequence ID" value="MDC7717525.1"/>
    <property type="molecule type" value="Genomic_DNA"/>
</dbReference>
<evidence type="ECO:0008006" key="3">
    <source>
        <dbReference type="Google" id="ProtNLM"/>
    </source>
</evidence>
<comment type="caution">
    <text evidence="1">The sequence shown here is derived from an EMBL/GenBank/DDBJ whole genome shotgun (WGS) entry which is preliminary data.</text>
</comment>
<evidence type="ECO:0000313" key="1">
    <source>
        <dbReference type="EMBL" id="MDC7717525.1"/>
    </source>
</evidence>
<name>A0ABT5IY64_9NEIS</name>
<dbReference type="RefSeq" id="WP_272751843.1">
    <property type="nucleotide sequence ID" value="NZ_JAQQLF010000011.1"/>
</dbReference>
<reference evidence="1 2" key="1">
    <citation type="submission" date="2023-01" db="EMBL/GenBank/DDBJ databases">
        <title>Novel species of the genus Vogesella isolated from rivers.</title>
        <authorList>
            <person name="Lu H."/>
        </authorList>
    </citation>
    <scope>NUCLEOTIDE SEQUENCE [LARGE SCALE GENOMIC DNA]</scope>
    <source>
        <strain evidence="1 2">DC21W</strain>
    </source>
</reference>
<sequence>MKFSVYFNINKSQSELDFVDIPLDTDIPLFIDPYALINNESIWHQECAENVQSYFLSLIESIKHNDTAKSWELLSHLSEPRETHLGLSSGKSNGKGIGGFQAKLLHEKLKSSEAVKSGILSSISELELMIDGVGHDKISDLTTNLIRHQLIEYTQNQCKNYAIEMQNVPSGFYWDTQNEKWAQCFTQLPVANGEKIILVPKTIVCWTMSVNHQEYYQHFVLNFLQEHHINIHSSLVKLLKDGTPKVTKKSLKEEYPLTKEFLFEFTKKYPAVIERYRDDIKFSKAPTDFEIASTQGDDFDITKTASELKNIIKSIEEGKSEAYAYQDAMLCALLFIFGKNLVNPKLEREIHDGRKRIDITFLNNAKDGFFYRALKSPHLNAVEISFECKNYSSDPKNPELDQLAGRFSPNRGWVGFILARKCTNKSLFEKRCKDTFLDGRGLIVPLYDEDIFSLLDMASIEDYISINSMLDDIYRKISS</sequence>
<accession>A0ABT5IY64</accession>
<gene>
    <name evidence="1" type="ORF">PQU95_09905</name>
</gene>
<keyword evidence="2" id="KW-1185">Reference proteome</keyword>
<organism evidence="1 2">
    <name type="scientific">Vogesella aquatica</name>
    <dbReference type="NCBI Taxonomy" id="2984206"/>
    <lineage>
        <taxon>Bacteria</taxon>
        <taxon>Pseudomonadati</taxon>
        <taxon>Pseudomonadota</taxon>
        <taxon>Betaproteobacteria</taxon>
        <taxon>Neisseriales</taxon>
        <taxon>Chromobacteriaceae</taxon>
        <taxon>Vogesella</taxon>
    </lineage>
</organism>
<dbReference type="Proteomes" id="UP001219956">
    <property type="component" value="Unassembled WGS sequence"/>
</dbReference>
<protein>
    <recommendedName>
        <fullName evidence="3">Restriction endonuclease</fullName>
    </recommendedName>
</protein>